<dbReference type="Pfam" id="PF14062">
    <property type="entry name" value="DUF4253"/>
    <property type="match status" value="1"/>
</dbReference>
<evidence type="ECO:0000313" key="3">
    <source>
        <dbReference type="Proteomes" id="UP000288227"/>
    </source>
</evidence>
<dbReference type="RefSeq" id="WP_127124169.1">
    <property type="nucleotide sequence ID" value="NZ_BHXQ01000008.1"/>
</dbReference>
<reference evidence="2 3" key="1">
    <citation type="submission" date="2018-11" db="EMBL/GenBank/DDBJ databases">
        <title>Chryseotalea sanarue gen. nov., sp., nov., a member of the family Cytophagaceae, isolated from a brackish lake in Hamamatsu Japan.</title>
        <authorList>
            <person name="Maejima Y."/>
            <person name="Iino T."/>
            <person name="Muraguchi Y."/>
            <person name="Fukuda K."/>
            <person name="Ohkuma M."/>
            <person name="Moriuchi R."/>
            <person name="Dohra H."/>
            <person name="Kimbara K."/>
            <person name="Shintani M."/>
        </authorList>
    </citation>
    <scope>NUCLEOTIDE SEQUENCE [LARGE SCALE GENOMIC DNA]</scope>
    <source>
        <strain evidence="2 3">Ys</strain>
    </source>
</reference>
<keyword evidence="3" id="KW-1185">Reference proteome</keyword>
<name>A0A401UF93_9BACT</name>
<dbReference type="EMBL" id="BHXQ01000008">
    <property type="protein sequence ID" value="GCC53520.1"/>
    <property type="molecule type" value="Genomic_DNA"/>
</dbReference>
<accession>A0A401UF93</accession>
<gene>
    <name evidence="2" type="ORF">SanaruYs_37650</name>
</gene>
<dbReference type="Proteomes" id="UP000288227">
    <property type="component" value="Unassembled WGS sequence"/>
</dbReference>
<proteinExistence type="predicted"/>
<comment type="caution">
    <text evidence="2">The sequence shown here is derived from an EMBL/GenBank/DDBJ whole genome shotgun (WGS) entry which is preliminary data.</text>
</comment>
<feature type="domain" description="DUF4253" evidence="1">
    <location>
        <begin position="126"/>
        <end position="229"/>
    </location>
</feature>
<protein>
    <submittedName>
        <fullName evidence="2">DUF4253 domain-containing protein</fullName>
    </submittedName>
</protein>
<dbReference type="AlphaFoldDB" id="A0A401UF93"/>
<evidence type="ECO:0000313" key="2">
    <source>
        <dbReference type="EMBL" id="GCC53520.1"/>
    </source>
</evidence>
<sequence>MNATKIFILMLMFFSFFGCNQSKKQFSDDETKLIEEYKLDTELLMELRSYTDSAFRKASGSIDAELGFKDSISYSDFINKKIGGISFNASEDMAFELIQKLRKKFREKGHFIYISEMNSGYSPEEVTILKTDDMFDLIRFEGTNGVNHDIFTEDIIEKLTEWHHAYGLDIVASGFDVVQAYYENTPTDLNKHSEDLYEFCPDIVDQGSGTLEELQLSITRTQQLYLWWD</sequence>
<dbReference type="InterPro" id="IPR025349">
    <property type="entry name" value="DUF4253"/>
</dbReference>
<organism evidence="2 3">
    <name type="scientific">Chryseotalea sanaruensis</name>
    <dbReference type="NCBI Taxonomy" id="2482724"/>
    <lineage>
        <taxon>Bacteria</taxon>
        <taxon>Pseudomonadati</taxon>
        <taxon>Bacteroidota</taxon>
        <taxon>Cytophagia</taxon>
        <taxon>Cytophagales</taxon>
        <taxon>Chryseotaleaceae</taxon>
        <taxon>Chryseotalea</taxon>
    </lineage>
</organism>
<dbReference type="OrthoDB" id="4827574at2"/>
<evidence type="ECO:0000259" key="1">
    <source>
        <dbReference type="Pfam" id="PF14062"/>
    </source>
</evidence>
<dbReference type="PROSITE" id="PS51257">
    <property type="entry name" value="PROKAR_LIPOPROTEIN"/>
    <property type="match status" value="1"/>
</dbReference>